<accession>A0AA86VYU3</accession>
<dbReference type="EMBL" id="OY731402">
    <property type="protein sequence ID" value="CAJ1956681.1"/>
    <property type="molecule type" value="Genomic_DNA"/>
</dbReference>
<feature type="compositionally biased region" description="Low complexity" evidence="1">
    <location>
        <begin position="1"/>
        <end position="25"/>
    </location>
</feature>
<evidence type="ECO:0000313" key="2">
    <source>
        <dbReference type="EMBL" id="CAJ1956681.1"/>
    </source>
</evidence>
<sequence>MRVRLSSLNKRISLSPSSSSSSSSSFPDKREKENTRNTKLICATQMVIADPWVFSWVSPSLFLPSSFQSLASSSGSLGLNFGSQYWQVVVDMHMPLLLVYNSNSRVCIGIDKGSTACHGVVHLSDPLLASAFTNSIIKL</sequence>
<dbReference type="Proteomes" id="UP001189624">
    <property type="component" value="Chromosome 5"/>
</dbReference>
<dbReference type="AlphaFoldDB" id="A0AA86VYU3"/>
<protein>
    <submittedName>
        <fullName evidence="2">Uncharacterized protein</fullName>
    </submittedName>
</protein>
<feature type="region of interest" description="Disordered" evidence="1">
    <location>
        <begin position="1"/>
        <end position="33"/>
    </location>
</feature>
<evidence type="ECO:0000256" key="1">
    <source>
        <dbReference type="SAM" id="MobiDB-lite"/>
    </source>
</evidence>
<keyword evidence="3" id="KW-1185">Reference proteome</keyword>
<evidence type="ECO:0000313" key="3">
    <source>
        <dbReference type="Proteomes" id="UP001189624"/>
    </source>
</evidence>
<reference evidence="2" key="1">
    <citation type="submission" date="2023-10" db="EMBL/GenBank/DDBJ databases">
        <authorList>
            <person name="Domelevo Entfellner J.-B."/>
        </authorList>
    </citation>
    <scope>NUCLEOTIDE SEQUENCE</scope>
</reference>
<gene>
    <name evidence="2" type="ORF">AYBTSS11_LOCUS16793</name>
</gene>
<proteinExistence type="predicted"/>
<name>A0AA86VYU3_9FABA</name>
<dbReference type="Gramene" id="rna-AYBTSS11_LOCUS16793">
    <property type="protein sequence ID" value="CAJ1956681.1"/>
    <property type="gene ID" value="gene-AYBTSS11_LOCUS16793"/>
</dbReference>
<organism evidence="2 3">
    <name type="scientific">Sphenostylis stenocarpa</name>
    <dbReference type="NCBI Taxonomy" id="92480"/>
    <lineage>
        <taxon>Eukaryota</taxon>
        <taxon>Viridiplantae</taxon>
        <taxon>Streptophyta</taxon>
        <taxon>Embryophyta</taxon>
        <taxon>Tracheophyta</taxon>
        <taxon>Spermatophyta</taxon>
        <taxon>Magnoliopsida</taxon>
        <taxon>eudicotyledons</taxon>
        <taxon>Gunneridae</taxon>
        <taxon>Pentapetalae</taxon>
        <taxon>rosids</taxon>
        <taxon>fabids</taxon>
        <taxon>Fabales</taxon>
        <taxon>Fabaceae</taxon>
        <taxon>Papilionoideae</taxon>
        <taxon>50 kb inversion clade</taxon>
        <taxon>NPAAA clade</taxon>
        <taxon>indigoferoid/millettioid clade</taxon>
        <taxon>Phaseoleae</taxon>
        <taxon>Sphenostylis</taxon>
    </lineage>
</organism>